<accession>A0A7E5A224</accession>
<sequence>MECLPINNAKQASNLMSLNKRQSRTILPYTFFEADPVMEKRHLGCSQTTSTRPNDTFAFLSYCFNTKNKGRNPRQHPRFGTYEKYLQTFLLK</sequence>
<reference evidence="2" key="2">
    <citation type="submission" date="2020-10" db="UniProtKB">
        <authorList>
            <consortium name="WormBaseParasite"/>
        </authorList>
    </citation>
    <scope>IDENTIFICATION</scope>
</reference>
<keyword evidence="1" id="KW-1185">Reference proteome</keyword>
<dbReference type="AlphaFoldDB" id="A0A7E5A224"/>
<evidence type="ECO:0000313" key="2">
    <source>
        <dbReference type="WBParaSite" id="Pan_g9947.t1"/>
    </source>
</evidence>
<evidence type="ECO:0000313" key="1">
    <source>
        <dbReference type="Proteomes" id="UP000492821"/>
    </source>
</evidence>
<reference evidence="1" key="1">
    <citation type="journal article" date="2013" name="Genetics">
        <title>The draft genome and transcriptome of Panagrellus redivivus are shaped by the harsh demands of a free-living lifestyle.</title>
        <authorList>
            <person name="Srinivasan J."/>
            <person name="Dillman A.R."/>
            <person name="Macchietto M.G."/>
            <person name="Heikkinen L."/>
            <person name="Lakso M."/>
            <person name="Fracchia K.M."/>
            <person name="Antoshechkin I."/>
            <person name="Mortazavi A."/>
            <person name="Wong G."/>
            <person name="Sternberg P.W."/>
        </authorList>
    </citation>
    <scope>NUCLEOTIDE SEQUENCE [LARGE SCALE GENOMIC DNA]</scope>
    <source>
        <strain evidence="1">MT8872</strain>
    </source>
</reference>
<dbReference type="WBParaSite" id="Pan_g9947.t1">
    <property type="protein sequence ID" value="Pan_g9947.t1"/>
    <property type="gene ID" value="Pan_g9947"/>
</dbReference>
<proteinExistence type="predicted"/>
<name>A0A7E5A224_PANRE</name>
<organism evidence="1 2">
    <name type="scientific">Panagrellus redivivus</name>
    <name type="common">Microworm</name>
    <dbReference type="NCBI Taxonomy" id="6233"/>
    <lineage>
        <taxon>Eukaryota</taxon>
        <taxon>Metazoa</taxon>
        <taxon>Ecdysozoa</taxon>
        <taxon>Nematoda</taxon>
        <taxon>Chromadorea</taxon>
        <taxon>Rhabditida</taxon>
        <taxon>Tylenchina</taxon>
        <taxon>Panagrolaimomorpha</taxon>
        <taxon>Panagrolaimoidea</taxon>
        <taxon>Panagrolaimidae</taxon>
        <taxon>Panagrellus</taxon>
    </lineage>
</organism>
<dbReference type="Proteomes" id="UP000492821">
    <property type="component" value="Unassembled WGS sequence"/>
</dbReference>
<protein>
    <submittedName>
        <fullName evidence="2">Ovule protein</fullName>
    </submittedName>
</protein>